<evidence type="ECO:0008006" key="4">
    <source>
        <dbReference type="Google" id="ProtNLM"/>
    </source>
</evidence>
<proteinExistence type="predicted"/>
<accession>A0A8A4ZCS2</accession>
<organism evidence="2 3">
    <name type="scientific">Pengzhenrongella sicca</name>
    <dbReference type="NCBI Taxonomy" id="2819238"/>
    <lineage>
        <taxon>Bacteria</taxon>
        <taxon>Bacillati</taxon>
        <taxon>Actinomycetota</taxon>
        <taxon>Actinomycetes</taxon>
        <taxon>Micrococcales</taxon>
        <taxon>Pengzhenrongella</taxon>
    </lineage>
</organism>
<gene>
    <name evidence="2" type="ORF">J4E96_01385</name>
</gene>
<reference evidence="2" key="1">
    <citation type="submission" date="2021-03" db="EMBL/GenBank/DDBJ databases">
        <title>Pengzhenrongella sicca gen. nov., sp. nov., a new member of suborder Micrococcineae isolated from High-Arctic tundra soil.</title>
        <authorList>
            <person name="Peng F."/>
        </authorList>
    </citation>
    <scope>NUCLEOTIDE SEQUENCE</scope>
    <source>
        <strain evidence="2">LRZ-2</strain>
    </source>
</reference>
<feature type="signal peptide" evidence="1">
    <location>
        <begin position="1"/>
        <end position="32"/>
    </location>
</feature>
<evidence type="ECO:0000313" key="2">
    <source>
        <dbReference type="EMBL" id="QTE29732.1"/>
    </source>
</evidence>
<evidence type="ECO:0000256" key="1">
    <source>
        <dbReference type="SAM" id="SignalP"/>
    </source>
</evidence>
<sequence length="151" mass="15330">MTAHLNRRAATVIAATLTIGALFTATAGATWATPATAPSANPAVVTDDDGDVNLTLDPARVEALCAKAPAAQQQIADLIARIHGDEDVAGSVAALTQRAETARAAGREAAAGRLEARATRRESRVQDLERAAVRIAAAEATVCTSSTGTAS</sequence>
<keyword evidence="3" id="KW-1185">Reference proteome</keyword>
<dbReference type="Proteomes" id="UP000663937">
    <property type="component" value="Chromosome"/>
</dbReference>
<dbReference type="KEGG" id="psic:J4E96_01385"/>
<dbReference type="EMBL" id="CP071868">
    <property type="protein sequence ID" value="QTE29732.1"/>
    <property type="molecule type" value="Genomic_DNA"/>
</dbReference>
<evidence type="ECO:0000313" key="3">
    <source>
        <dbReference type="Proteomes" id="UP000663937"/>
    </source>
</evidence>
<feature type="chain" id="PRO_5039563823" description="Secreted protein" evidence="1">
    <location>
        <begin position="33"/>
        <end position="151"/>
    </location>
</feature>
<protein>
    <recommendedName>
        <fullName evidence="4">Secreted protein</fullName>
    </recommendedName>
</protein>
<name>A0A8A4ZCS2_9MICO</name>
<dbReference type="AlphaFoldDB" id="A0A8A4ZCS2"/>
<dbReference type="RefSeq" id="WP_227424031.1">
    <property type="nucleotide sequence ID" value="NZ_CP071868.1"/>
</dbReference>
<keyword evidence="1" id="KW-0732">Signal</keyword>